<sequence length="205" mass="23040">MAAEAARKAQCERANTENWMLTPPDGWTYGQVRDLRLPFDWDLVDGAIMPRGMTDQWHDMVRDGLAFALRQARTQPYAAGVQRCVLLDEGNVPRPDVVVYDHRGLDPLVLECVPIGRLALAVEVVSHGSRSDDRFRKPGTYAAVGVPYYWRVERGEGGRPAVYEFWRHHGAGVYAPSPEMPVHQGTLRTSVPFPVEIDLDALLQF</sequence>
<dbReference type="InterPro" id="IPR012296">
    <property type="entry name" value="Nuclease_put_TT1808"/>
</dbReference>
<accession>A0A7X0HG66</accession>
<dbReference type="Proteomes" id="UP000540423">
    <property type="component" value="Unassembled WGS sequence"/>
</dbReference>
<dbReference type="AlphaFoldDB" id="A0A7X0HG66"/>
<dbReference type="PANTHER" id="PTHR35400">
    <property type="entry name" value="SLR1083 PROTEIN"/>
    <property type="match status" value="1"/>
</dbReference>
<keyword evidence="2" id="KW-0378">Hydrolase</keyword>
<dbReference type="PANTHER" id="PTHR35400:SF3">
    <property type="entry name" value="SLL1072 PROTEIN"/>
    <property type="match status" value="1"/>
</dbReference>
<dbReference type="RefSeq" id="WP_185031981.1">
    <property type="nucleotide sequence ID" value="NZ_BNBN01000001.1"/>
</dbReference>
<evidence type="ECO:0000313" key="3">
    <source>
        <dbReference type="Proteomes" id="UP000540423"/>
    </source>
</evidence>
<reference evidence="2 3" key="1">
    <citation type="submission" date="2020-08" db="EMBL/GenBank/DDBJ databases">
        <title>Genomic Encyclopedia of Type Strains, Phase IV (KMG-IV): sequencing the most valuable type-strain genomes for metagenomic binning, comparative biology and taxonomic classification.</title>
        <authorList>
            <person name="Goeker M."/>
        </authorList>
    </citation>
    <scope>NUCLEOTIDE SEQUENCE [LARGE SCALE GENOMIC DNA]</scope>
    <source>
        <strain evidence="2 3">DSM 40141</strain>
    </source>
</reference>
<evidence type="ECO:0000259" key="1">
    <source>
        <dbReference type="Pfam" id="PF05685"/>
    </source>
</evidence>
<dbReference type="EMBL" id="JACHEM010000008">
    <property type="protein sequence ID" value="MBB6437031.1"/>
    <property type="molecule type" value="Genomic_DNA"/>
</dbReference>
<keyword evidence="3" id="KW-1185">Reference proteome</keyword>
<proteinExistence type="predicted"/>
<keyword evidence="2" id="KW-0540">Nuclease</keyword>
<dbReference type="InterPro" id="IPR008538">
    <property type="entry name" value="Uma2"/>
</dbReference>
<name>A0A7X0HG66_9ACTN</name>
<dbReference type="GO" id="GO:0004519">
    <property type="term" value="F:endonuclease activity"/>
    <property type="evidence" value="ECO:0007669"/>
    <property type="project" value="UniProtKB-KW"/>
</dbReference>
<feature type="domain" description="Putative restriction endonuclease" evidence="1">
    <location>
        <begin position="39"/>
        <end position="155"/>
    </location>
</feature>
<organism evidence="2 3">
    <name type="scientific">Streptomyces candidus</name>
    <dbReference type="NCBI Taxonomy" id="67283"/>
    <lineage>
        <taxon>Bacteria</taxon>
        <taxon>Bacillati</taxon>
        <taxon>Actinomycetota</taxon>
        <taxon>Actinomycetes</taxon>
        <taxon>Kitasatosporales</taxon>
        <taxon>Streptomycetaceae</taxon>
        <taxon>Streptomyces</taxon>
    </lineage>
</organism>
<dbReference type="Pfam" id="PF05685">
    <property type="entry name" value="Uma2"/>
    <property type="match status" value="1"/>
</dbReference>
<dbReference type="Gene3D" id="3.90.1570.10">
    <property type="entry name" value="tt1808, chain A"/>
    <property type="match status" value="1"/>
</dbReference>
<protein>
    <submittedName>
        <fullName evidence="2">Uma2 family endonuclease</fullName>
    </submittedName>
</protein>
<dbReference type="CDD" id="cd06260">
    <property type="entry name" value="DUF820-like"/>
    <property type="match status" value="1"/>
</dbReference>
<gene>
    <name evidence="2" type="ORF">HNQ79_003506</name>
</gene>
<evidence type="ECO:0000313" key="2">
    <source>
        <dbReference type="EMBL" id="MBB6437031.1"/>
    </source>
</evidence>
<dbReference type="SUPFAM" id="SSF52980">
    <property type="entry name" value="Restriction endonuclease-like"/>
    <property type="match status" value="1"/>
</dbReference>
<keyword evidence="2" id="KW-0255">Endonuclease</keyword>
<comment type="caution">
    <text evidence="2">The sequence shown here is derived from an EMBL/GenBank/DDBJ whole genome shotgun (WGS) entry which is preliminary data.</text>
</comment>
<dbReference type="InterPro" id="IPR011335">
    <property type="entry name" value="Restrct_endonuc-II-like"/>
</dbReference>